<dbReference type="EMBL" id="JBHFPV010000004">
    <property type="protein sequence ID" value="MFH6604691.1"/>
    <property type="molecule type" value="Genomic_DNA"/>
</dbReference>
<evidence type="ECO:0000313" key="1">
    <source>
        <dbReference type="EMBL" id="MFH6604691.1"/>
    </source>
</evidence>
<keyword evidence="1" id="KW-0808">Transferase</keyword>
<proteinExistence type="predicted"/>
<comment type="caution">
    <text evidence="1">The sequence shown here is derived from an EMBL/GenBank/DDBJ whole genome shotgun (WGS) entry which is preliminary data.</text>
</comment>
<name>A0ACC7LN63_9FLAO</name>
<dbReference type="Proteomes" id="UP001595191">
    <property type="component" value="Unassembled WGS sequence"/>
</dbReference>
<sequence length="212" mass="24299">MSAQILFEYFPNLTQSQKSQFERLEVLYQDWNQKINVVSRKDIEELYLRHVLHSLGIAKIHRFRPGSSVLDVGTGGGFPGIPLAILFPDTQFTLVDAIGKKIKVVQEVVDGLKLTNVTAIHSRVEDLDARFDFIVSRAVAAMPTFVWWVKGRIKKESIDENRRNGILYLKGGDLTEEMADYKTAQIYDLSDYFKEGFFETKKVVYLPMKFKG</sequence>
<organism evidence="1 2">
    <name type="scientific">Meishania litoralis</name>
    <dbReference type="NCBI Taxonomy" id="3434685"/>
    <lineage>
        <taxon>Bacteria</taxon>
        <taxon>Pseudomonadati</taxon>
        <taxon>Bacteroidota</taxon>
        <taxon>Flavobacteriia</taxon>
        <taxon>Flavobacteriales</taxon>
        <taxon>Flavobacteriaceae</taxon>
        <taxon>Meishania</taxon>
    </lineage>
</organism>
<keyword evidence="2" id="KW-1185">Reference proteome</keyword>
<gene>
    <name evidence="1" type="primary">rsmG</name>
    <name evidence="1" type="ORF">ACEZ3G_14475</name>
</gene>
<keyword evidence="1" id="KW-0489">Methyltransferase</keyword>
<accession>A0ACC7LN63</accession>
<evidence type="ECO:0000313" key="2">
    <source>
        <dbReference type="Proteomes" id="UP001595191"/>
    </source>
</evidence>
<reference evidence="1" key="1">
    <citation type="submission" date="2024-09" db="EMBL/GenBank/DDBJ databases">
        <authorList>
            <person name="Liu J."/>
        </authorList>
    </citation>
    <scope>NUCLEOTIDE SEQUENCE</scope>
    <source>
        <strain evidence="1">NBU2967</strain>
    </source>
</reference>
<protein>
    <submittedName>
        <fullName evidence="1">16S rRNA (Guanine(527)-N(7))-methyltransferase RsmG</fullName>
        <ecNumber evidence="1">2.1.1.170</ecNumber>
    </submittedName>
</protein>
<dbReference type="EC" id="2.1.1.170" evidence="1"/>